<sequence>MPQKIQPSALPKPALSTHFTTMQTFQAAPSTYPPHPPTNPRILIGQKIY</sequence>
<feature type="region of interest" description="Disordered" evidence="1">
    <location>
        <begin position="27"/>
        <end position="49"/>
    </location>
</feature>
<comment type="caution">
    <text evidence="2">The sequence shown here is derived from an EMBL/GenBank/DDBJ whole genome shotgun (WGS) entry which is preliminary data.</text>
</comment>
<protein>
    <submittedName>
        <fullName evidence="2">Uncharacterized protein</fullName>
    </submittedName>
</protein>
<accession>A0AAD9E961</accession>
<dbReference type="EMBL" id="JAQOWY010000665">
    <property type="protein sequence ID" value="KAK1839493.1"/>
    <property type="molecule type" value="Genomic_DNA"/>
</dbReference>
<evidence type="ECO:0000313" key="3">
    <source>
        <dbReference type="Proteomes" id="UP001243330"/>
    </source>
</evidence>
<evidence type="ECO:0000256" key="1">
    <source>
        <dbReference type="SAM" id="MobiDB-lite"/>
    </source>
</evidence>
<dbReference type="Proteomes" id="UP001243330">
    <property type="component" value="Unassembled WGS sequence"/>
</dbReference>
<gene>
    <name evidence="2" type="ORF">CCHR01_17886</name>
</gene>
<reference evidence="2" key="1">
    <citation type="submission" date="2023-01" db="EMBL/GenBank/DDBJ databases">
        <title>Colletotrichum chrysophilum M932 genome sequence.</title>
        <authorList>
            <person name="Baroncelli R."/>
        </authorList>
    </citation>
    <scope>NUCLEOTIDE SEQUENCE</scope>
    <source>
        <strain evidence="2">M932</strain>
    </source>
</reference>
<dbReference type="AlphaFoldDB" id="A0AAD9E961"/>
<organism evidence="2 3">
    <name type="scientific">Colletotrichum chrysophilum</name>
    <dbReference type="NCBI Taxonomy" id="1836956"/>
    <lineage>
        <taxon>Eukaryota</taxon>
        <taxon>Fungi</taxon>
        <taxon>Dikarya</taxon>
        <taxon>Ascomycota</taxon>
        <taxon>Pezizomycotina</taxon>
        <taxon>Sordariomycetes</taxon>
        <taxon>Hypocreomycetidae</taxon>
        <taxon>Glomerellales</taxon>
        <taxon>Glomerellaceae</taxon>
        <taxon>Colletotrichum</taxon>
        <taxon>Colletotrichum gloeosporioides species complex</taxon>
    </lineage>
</organism>
<proteinExistence type="predicted"/>
<keyword evidence="3" id="KW-1185">Reference proteome</keyword>
<name>A0AAD9E961_9PEZI</name>
<evidence type="ECO:0000313" key="2">
    <source>
        <dbReference type="EMBL" id="KAK1839493.1"/>
    </source>
</evidence>